<evidence type="ECO:0000313" key="2">
    <source>
        <dbReference type="EMBL" id="BAQ44723.1"/>
    </source>
</evidence>
<sequence>MTRSRHAPGYVPNPNYSQEDWDEVSDNPPLTDEELSRLRLGPEGLPPDLAAAFRNRGGRPKADAKRVPISLRVDAEVLAAFKATGPGWQTRMNEALAKAARKLRAA</sequence>
<protein>
    <recommendedName>
        <fullName evidence="4">BrnA antitoxin family protein</fullName>
    </recommendedName>
</protein>
<reference evidence="3" key="2">
    <citation type="submission" date="2015-01" db="EMBL/GenBank/DDBJ databases">
        <title>Complete genome sequence of Methylobacterium aquaticum strain 22A.</title>
        <authorList>
            <person name="Tani A."/>
            <person name="Ogura Y."/>
            <person name="Hayashi T."/>
        </authorList>
    </citation>
    <scope>NUCLEOTIDE SEQUENCE [LARGE SCALE GENOMIC DNA]</scope>
    <source>
        <strain evidence="3">MA-22A</strain>
    </source>
</reference>
<evidence type="ECO:0008006" key="4">
    <source>
        <dbReference type="Google" id="ProtNLM"/>
    </source>
</evidence>
<dbReference type="AlphaFoldDB" id="A0A0C6F8P2"/>
<feature type="region of interest" description="Disordered" evidence="1">
    <location>
        <begin position="1"/>
        <end position="33"/>
    </location>
</feature>
<accession>A0A0C6F8P2</accession>
<evidence type="ECO:0000256" key="1">
    <source>
        <dbReference type="SAM" id="MobiDB-lite"/>
    </source>
</evidence>
<dbReference type="Pfam" id="PF14384">
    <property type="entry name" value="BrnA_antitoxin"/>
    <property type="match status" value="1"/>
</dbReference>
<reference evidence="2 3" key="1">
    <citation type="journal article" date="2015" name="Genome Announc.">
        <title>Complete Genome Sequence of Methylobacterium aquaticum Strain 22A, Isolated from Racomitrium japonicum Moss.</title>
        <authorList>
            <person name="Tani A."/>
            <person name="Ogura Y."/>
            <person name="Hayashi T."/>
            <person name="Kimbara K."/>
        </authorList>
    </citation>
    <scope>NUCLEOTIDE SEQUENCE [LARGE SCALE GENOMIC DNA]</scope>
    <source>
        <strain evidence="2 3">MA-22A</strain>
    </source>
</reference>
<dbReference type="STRING" id="270351.Maq22A_c06920"/>
<dbReference type="Proteomes" id="UP000061432">
    <property type="component" value="Chromosome"/>
</dbReference>
<gene>
    <name evidence="2" type="ORF">Maq22A_c06920</name>
</gene>
<dbReference type="PATRIC" id="fig|270351.10.peg.1316"/>
<proteinExistence type="predicted"/>
<name>A0A0C6F8P2_9HYPH</name>
<dbReference type="KEGG" id="maqu:Maq22A_c06920"/>
<dbReference type="EMBL" id="AP014704">
    <property type="protein sequence ID" value="BAQ44723.1"/>
    <property type="molecule type" value="Genomic_DNA"/>
</dbReference>
<evidence type="ECO:0000313" key="3">
    <source>
        <dbReference type="Proteomes" id="UP000061432"/>
    </source>
</evidence>
<dbReference type="InterPro" id="IPR025528">
    <property type="entry name" value="BrnA_antitoxin"/>
</dbReference>
<dbReference type="OrthoDB" id="361944at2"/>
<organism evidence="2 3">
    <name type="scientific">Methylobacterium aquaticum</name>
    <dbReference type="NCBI Taxonomy" id="270351"/>
    <lineage>
        <taxon>Bacteria</taxon>
        <taxon>Pseudomonadati</taxon>
        <taxon>Pseudomonadota</taxon>
        <taxon>Alphaproteobacteria</taxon>
        <taxon>Hyphomicrobiales</taxon>
        <taxon>Methylobacteriaceae</taxon>
        <taxon>Methylobacterium</taxon>
    </lineage>
</organism>